<sequence>MSDARILRLSGPDTRDFLQGLVTNDIRKLDAGPIYAALLTPQGKYIADFFLAAAGDDVLLDVAADQADMLKSRLAMYKLRADVAIAETDLHLHRGLGEAPPDGYADPRTEALGWRAYRDHPQQEDDIDWDALRVQHMVPAAGAELTPDSYILEMGFERLNGVDFRKGCYVGQEVTARMRHKTELRKGLAKVTLSAPVPPGSEITANGKAAGVLLTGAGTEALAYLRYDRAKGAMQAGTAEVSWPGEH</sequence>
<evidence type="ECO:0000256" key="1">
    <source>
        <dbReference type="ARBA" id="ARBA00022946"/>
    </source>
</evidence>
<keyword evidence="1" id="KW-0809">Transit peptide</keyword>
<keyword evidence="4" id="KW-1185">Reference proteome</keyword>
<dbReference type="EMBL" id="JBHUMP010000003">
    <property type="protein sequence ID" value="MFD2739136.1"/>
    <property type="molecule type" value="Genomic_DNA"/>
</dbReference>
<dbReference type="PANTHER" id="PTHR22602:SF0">
    <property type="entry name" value="TRANSFERASE CAF17, MITOCHONDRIAL-RELATED"/>
    <property type="match status" value="1"/>
</dbReference>
<gene>
    <name evidence="3" type="ORF">ACFSUD_06130</name>
</gene>
<evidence type="ECO:0000259" key="2">
    <source>
        <dbReference type="Pfam" id="PF25455"/>
    </source>
</evidence>
<dbReference type="InterPro" id="IPR057460">
    <property type="entry name" value="CAF17_C"/>
</dbReference>
<dbReference type="RefSeq" id="WP_386372457.1">
    <property type="nucleotide sequence ID" value="NZ_JBHUMP010000003.1"/>
</dbReference>
<dbReference type="Proteomes" id="UP001597474">
    <property type="component" value="Unassembled WGS sequence"/>
</dbReference>
<evidence type="ECO:0000313" key="4">
    <source>
        <dbReference type="Proteomes" id="UP001597474"/>
    </source>
</evidence>
<comment type="caution">
    <text evidence="3">The sequence shown here is derived from an EMBL/GenBank/DDBJ whole genome shotgun (WGS) entry which is preliminary data.</text>
</comment>
<dbReference type="Gene3D" id="3.30.1360.120">
    <property type="entry name" value="Probable tRNA modification gtpase trme, domain 1"/>
    <property type="match status" value="2"/>
</dbReference>
<dbReference type="InterPro" id="IPR045179">
    <property type="entry name" value="YgfZ/GcvT"/>
</dbReference>
<dbReference type="InterPro" id="IPR027266">
    <property type="entry name" value="TrmE/GcvT-like"/>
</dbReference>
<dbReference type="SUPFAM" id="SSF103025">
    <property type="entry name" value="Folate-binding domain"/>
    <property type="match status" value="1"/>
</dbReference>
<name>A0ABW5U1U5_9RHOB</name>
<protein>
    <submittedName>
        <fullName evidence="3">YgfZ/GcvT domain-containing protein</fullName>
    </submittedName>
</protein>
<dbReference type="NCBIfam" id="TIGR03317">
    <property type="entry name" value="ygfZ_signature"/>
    <property type="match status" value="1"/>
</dbReference>
<organism evidence="3 4">
    <name type="scientific">Sulfitobacter aestuarii</name>
    <dbReference type="NCBI Taxonomy" id="2161676"/>
    <lineage>
        <taxon>Bacteria</taxon>
        <taxon>Pseudomonadati</taxon>
        <taxon>Pseudomonadota</taxon>
        <taxon>Alphaproteobacteria</taxon>
        <taxon>Rhodobacterales</taxon>
        <taxon>Roseobacteraceae</taxon>
        <taxon>Sulfitobacter</taxon>
    </lineage>
</organism>
<evidence type="ECO:0000313" key="3">
    <source>
        <dbReference type="EMBL" id="MFD2739136.1"/>
    </source>
</evidence>
<proteinExistence type="predicted"/>
<accession>A0ABW5U1U5</accession>
<dbReference type="PANTHER" id="PTHR22602">
    <property type="entry name" value="TRANSFERASE CAF17, MITOCHONDRIAL-RELATED"/>
    <property type="match status" value="1"/>
</dbReference>
<reference evidence="4" key="1">
    <citation type="journal article" date="2019" name="Int. J. Syst. Evol. Microbiol.">
        <title>The Global Catalogue of Microorganisms (GCM) 10K type strain sequencing project: providing services to taxonomists for standard genome sequencing and annotation.</title>
        <authorList>
            <consortium name="The Broad Institute Genomics Platform"/>
            <consortium name="The Broad Institute Genome Sequencing Center for Infectious Disease"/>
            <person name="Wu L."/>
            <person name="Ma J."/>
        </authorList>
    </citation>
    <scope>NUCLEOTIDE SEQUENCE [LARGE SCALE GENOMIC DNA]</scope>
    <source>
        <strain evidence="4">TISTR 2562</strain>
    </source>
</reference>
<dbReference type="InterPro" id="IPR017703">
    <property type="entry name" value="YgfZ/GCV_T_CS"/>
</dbReference>
<feature type="domain" description="CAF17 C-terminal" evidence="2">
    <location>
        <begin position="185"/>
        <end position="242"/>
    </location>
</feature>
<dbReference type="Pfam" id="PF25455">
    <property type="entry name" value="Beta-barrel_CAF17_C"/>
    <property type="match status" value="1"/>
</dbReference>